<protein>
    <submittedName>
        <fullName evidence="3">CsbD family protein</fullName>
    </submittedName>
</protein>
<evidence type="ECO:0000256" key="1">
    <source>
        <dbReference type="ARBA" id="ARBA00009129"/>
    </source>
</evidence>
<dbReference type="EMBL" id="JAKREW010000029">
    <property type="protein sequence ID" value="MCG7507772.1"/>
    <property type="molecule type" value="Genomic_DNA"/>
</dbReference>
<proteinExistence type="inferred from homology"/>
<evidence type="ECO:0000313" key="4">
    <source>
        <dbReference type="Proteomes" id="UP001201701"/>
    </source>
</evidence>
<dbReference type="InterPro" id="IPR026042">
    <property type="entry name" value="YjbJ"/>
</dbReference>
<dbReference type="SUPFAM" id="SSF69047">
    <property type="entry name" value="Hypothetical protein YjbJ"/>
    <property type="match status" value="1"/>
</dbReference>
<evidence type="ECO:0000259" key="2">
    <source>
        <dbReference type="Pfam" id="PF05532"/>
    </source>
</evidence>
<dbReference type="PANTHER" id="PTHR34977">
    <property type="entry name" value="UPF0337 PROTEIN YJBJ"/>
    <property type="match status" value="1"/>
</dbReference>
<evidence type="ECO:0000313" key="3">
    <source>
        <dbReference type="EMBL" id="MCG7507772.1"/>
    </source>
</evidence>
<organism evidence="3 4">
    <name type="scientific">Mesorhizobium retamae</name>
    <dbReference type="NCBI Taxonomy" id="2912854"/>
    <lineage>
        <taxon>Bacteria</taxon>
        <taxon>Pseudomonadati</taxon>
        <taxon>Pseudomonadota</taxon>
        <taxon>Alphaproteobacteria</taxon>
        <taxon>Hyphomicrobiales</taxon>
        <taxon>Phyllobacteriaceae</taxon>
        <taxon>Mesorhizobium</taxon>
    </lineage>
</organism>
<sequence length="66" mass="7907">MDWNRVEGNWKQFKGQVKEQWGKLTDDDIDQIAGRRDQLEGKIQERYGIAKDQVREDVDNWFGRLP</sequence>
<name>A0ABS9QJZ5_9HYPH</name>
<dbReference type="Pfam" id="PF05532">
    <property type="entry name" value="CsbD"/>
    <property type="match status" value="1"/>
</dbReference>
<dbReference type="Proteomes" id="UP001201701">
    <property type="component" value="Unassembled WGS sequence"/>
</dbReference>
<accession>A0ABS9QJZ5</accession>
<comment type="similarity">
    <text evidence="1">Belongs to the UPF0337 (CsbD) family.</text>
</comment>
<dbReference type="PANTHER" id="PTHR34977:SF1">
    <property type="entry name" value="UPF0337 PROTEIN YJBJ"/>
    <property type="match status" value="1"/>
</dbReference>
<keyword evidence="4" id="KW-1185">Reference proteome</keyword>
<dbReference type="RefSeq" id="WP_239369264.1">
    <property type="nucleotide sequence ID" value="NZ_JAKREW010000029.1"/>
</dbReference>
<dbReference type="PIRSF" id="PIRSF039008">
    <property type="entry name" value="YjbJ"/>
    <property type="match status" value="1"/>
</dbReference>
<comment type="caution">
    <text evidence="3">The sequence shown here is derived from an EMBL/GenBank/DDBJ whole genome shotgun (WGS) entry which is preliminary data.</text>
</comment>
<feature type="domain" description="CsbD-like" evidence="2">
    <location>
        <begin position="4"/>
        <end position="55"/>
    </location>
</feature>
<dbReference type="InterPro" id="IPR036629">
    <property type="entry name" value="YjbJ_sf"/>
</dbReference>
<dbReference type="Gene3D" id="1.10.1470.10">
    <property type="entry name" value="YjbJ"/>
    <property type="match status" value="1"/>
</dbReference>
<reference evidence="3 4" key="1">
    <citation type="submission" date="2022-02" db="EMBL/GenBank/DDBJ databases">
        <title>Draft genome sequence of Mezorhizobium retamae strain IRAMC:0171 isolated from Retama raetam nodules.</title>
        <authorList>
            <person name="Bengaied R."/>
            <person name="Sbissi I."/>
            <person name="Huber K."/>
            <person name="Ghodbane F."/>
            <person name="Nouioui I."/>
            <person name="Tarhouni M."/>
            <person name="Gtari M."/>
        </authorList>
    </citation>
    <scope>NUCLEOTIDE SEQUENCE [LARGE SCALE GENOMIC DNA]</scope>
    <source>
        <strain evidence="3 4">IRAMC:0171</strain>
    </source>
</reference>
<dbReference type="InterPro" id="IPR050423">
    <property type="entry name" value="UPF0337_stress_rsp"/>
</dbReference>
<gene>
    <name evidence="3" type="ORF">L4923_22290</name>
</gene>
<dbReference type="InterPro" id="IPR008462">
    <property type="entry name" value="CsbD"/>
</dbReference>